<dbReference type="SUPFAM" id="SSF52317">
    <property type="entry name" value="Class I glutamine amidotransferase-like"/>
    <property type="match status" value="1"/>
</dbReference>
<dbReference type="InterPro" id="IPR050325">
    <property type="entry name" value="Prot/Nucl_acid_deglycase"/>
</dbReference>
<dbReference type="AlphaFoldDB" id="A0AA39ABL9"/>
<dbReference type="GO" id="GO:1903189">
    <property type="term" value="P:glyoxal metabolic process"/>
    <property type="evidence" value="ECO:0007669"/>
    <property type="project" value="TreeGrafter"/>
</dbReference>
<feature type="domain" description="DJ-1/PfpI" evidence="1">
    <location>
        <begin position="1"/>
        <end position="128"/>
    </location>
</feature>
<dbReference type="EMBL" id="JARBHA010000004">
    <property type="protein sequence ID" value="KAJ9703364.1"/>
    <property type="molecule type" value="Genomic_DNA"/>
</dbReference>
<dbReference type="Proteomes" id="UP001168098">
    <property type="component" value="Unassembled WGS sequence"/>
</dbReference>
<dbReference type="Gene3D" id="3.40.50.880">
    <property type="match status" value="1"/>
</dbReference>
<comment type="caution">
    <text evidence="2">The sequence shown here is derived from an EMBL/GenBank/DDBJ whole genome shotgun (WGS) entry which is preliminary data.</text>
</comment>
<evidence type="ECO:0000313" key="2">
    <source>
        <dbReference type="EMBL" id="KAJ9703364.1"/>
    </source>
</evidence>
<evidence type="ECO:0000259" key="1">
    <source>
        <dbReference type="Pfam" id="PF01965"/>
    </source>
</evidence>
<dbReference type="InterPro" id="IPR002818">
    <property type="entry name" value="DJ-1/PfpI"/>
</dbReference>
<proteinExistence type="predicted"/>
<evidence type="ECO:0000313" key="3">
    <source>
        <dbReference type="Proteomes" id="UP001168098"/>
    </source>
</evidence>
<dbReference type="PANTHER" id="PTHR48094">
    <property type="entry name" value="PROTEIN/NUCLEIC ACID DEGLYCASE DJ-1-RELATED"/>
    <property type="match status" value="1"/>
</dbReference>
<accession>A0AA39ABL9</accession>
<name>A0AA39ABL9_VITRO</name>
<sequence length="128" mass="13730">MEAMTTIDELRRANIDVTIASVKKQIQVDACHGVKIVADALISNCVDIGFDLISLPGEMPSAATLGDYDILENMVKKHADDGQLYAGIYAAPAVALGSWGLMKGFKATCYLSFMEQLSSTATIVESRV</sequence>
<dbReference type="InterPro" id="IPR029062">
    <property type="entry name" value="Class_I_gatase-like"/>
</dbReference>
<organism evidence="2 3">
    <name type="scientific">Vitis rotundifolia</name>
    <name type="common">Muscadine grape</name>
    <dbReference type="NCBI Taxonomy" id="103349"/>
    <lineage>
        <taxon>Eukaryota</taxon>
        <taxon>Viridiplantae</taxon>
        <taxon>Streptophyta</taxon>
        <taxon>Embryophyta</taxon>
        <taxon>Tracheophyta</taxon>
        <taxon>Spermatophyta</taxon>
        <taxon>Magnoliopsida</taxon>
        <taxon>eudicotyledons</taxon>
        <taxon>Gunneridae</taxon>
        <taxon>Pentapetalae</taxon>
        <taxon>rosids</taxon>
        <taxon>Vitales</taxon>
        <taxon>Vitaceae</taxon>
        <taxon>Viteae</taxon>
        <taxon>Vitis</taxon>
    </lineage>
</organism>
<reference evidence="2 3" key="1">
    <citation type="journal article" date="2023" name="BMC Biotechnol.">
        <title>Vitis rotundifolia cv Carlos genome sequencing.</title>
        <authorList>
            <person name="Huff M."/>
            <person name="Hulse-Kemp A."/>
            <person name="Scheffler B."/>
            <person name="Youngblood R."/>
            <person name="Simpson S."/>
            <person name="Babiker E."/>
            <person name="Staton M."/>
        </authorList>
    </citation>
    <scope>NUCLEOTIDE SEQUENCE [LARGE SCALE GENOMIC DNA]</scope>
    <source>
        <tissue evidence="2">Leaf</tissue>
    </source>
</reference>
<dbReference type="Pfam" id="PF01965">
    <property type="entry name" value="DJ-1_PfpI"/>
    <property type="match status" value="1"/>
</dbReference>
<keyword evidence="3" id="KW-1185">Reference proteome</keyword>
<dbReference type="PANTHER" id="PTHR48094:SF12">
    <property type="entry name" value="PARKINSON DISEASE PROTEIN 7 HOMOLOG"/>
    <property type="match status" value="1"/>
</dbReference>
<gene>
    <name evidence="2" type="ORF">PVL29_004945</name>
</gene>
<dbReference type="GO" id="GO:0005737">
    <property type="term" value="C:cytoplasm"/>
    <property type="evidence" value="ECO:0007669"/>
    <property type="project" value="TreeGrafter"/>
</dbReference>
<protein>
    <recommendedName>
        <fullName evidence="1">DJ-1/PfpI domain-containing protein</fullName>
    </recommendedName>
</protein>